<evidence type="ECO:0000313" key="1">
    <source>
        <dbReference type="EMBL" id="KOF92153.1"/>
    </source>
</evidence>
<gene>
    <name evidence="1" type="ORF">OCBIM_22007135mg</name>
</gene>
<accession>A0A0L8HSC8</accession>
<name>A0A0L8HSC8_OCTBM</name>
<dbReference type="AlphaFoldDB" id="A0A0L8HSC8"/>
<organism evidence="1">
    <name type="scientific">Octopus bimaculoides</name>
    <name type="common">California two-spotted octopus</name>
    <dbReference type="NCBI Taxonomy" id="37653"/>
    <lineage>
        <taxon>Eukaryota</taxon>
        <taxon>Metazoa</taxon>
        <taxon>Spiralia</taxon>
        <taxon>Lophotrochozoa</taxon>
        <taxon>Mollusca</taxon>
        <taxon>Cephalopoda</taxon>
        <taxon>Coleoidea</taxon>
        <taxon>Octopodiformes</taxon>
        <taxon>Octopoda</taxon>
        <taxon>Incirrata</taxon>
        <taxon>Octopodidae</taxon>
        <taxon>Octopus</taxon>
    </lineage>
</organism>
<proteinExistence type="predicted"/>
<dbReference type="EMBL" id="KQ417381">
    <property type="protein sequence ID" value="KOF92153.1"/>
    <property type="molecule type" value="Genomic_DNA"/>
</dbReference>
<sequence>MSQTDITIPSIGTFLFPKWRSQVENCFAHWSPCNKGRTLVLKENFSTLFYRCEDLLLAFISSDLVCFEMTGNICLKSPDKTNVTPPIDLLLPLMSCRVLLRASIAPLCDMVHSSQMIR</sequence>
<reference evidence="1" key="1">
    <citation type="submission" date="2015-07" db="EMBL/GenBank/DDBJ databases">
        <title>MeaNS - Measles Nucleotide Surveillance Program.</title>
        <authorList>
            <person name="Tran T."/>
            <person name="Druce J."/>
        </authorList>
    </citation>
    <scope>NUCLEOTIDE SEQUENCE</scope>
    <source>
        <strain evidence="1">UCB-OBI-ISO-001</strain>
        <tissue evidence="1">Gonad</tissue>
    </source>
</reference>
<protein>
    <submittedName>
        <fullName evidence="1">Uncharacterized protein</fullName>
    </submittedName>
</protein>